<dbReference type="PANTHER" id="PTHR36529:SF1">
    <property type="entry name" value="GLYCOSYLTRANSFERASE"/>
    <property type="match status" value="1"/>
</dbReference>
<dbReference type="KEGG" id="pbr:PB2503_02077"/>
<gene>
    <name evidence="2" type="ordered locus">PB2503_02077</name>
</gene>
<reference evidence="3" key="1">
    <citation type="submission" date="2010-08" db="EMBL/GenBank/DDBJ databases">
        <title>Genome sequence of Parvularcula bermudensis HTCC2503.</title>
        <authorList>
            <person name="Kang D.-M."/>
            <person name="Oh H.-M."/>
            <person name="Cho J.-C."/>
        </authorList>
    </citation>
    <scope>NUCLEOTIDE SEQUENCE [LARGE SCALE GENOMIC DNA]</scope>
    <source>
        <strain evidence="3">ATCC BAA-594 / HTCC2503 / KCTC 12087</strain>
    </source>
</reference>
<protein>
    <recommendedName>
        <fullName evidence="4">Glycosyltransferase</fullName>
    </recommendedName>
</protein>
<proteinExistence type="predicted"/>
<keyword evidence="3" id="KW-1185">Reference proteome</keyword>
<dbReference type="InterPro" id="IPR029044">
    <property type="entry name" value="Nucleotide-diphossugar_trans"/>
</dbReference>
<feature type="compositionally biased region" description="Basic residues" evidence="1">
    <location>
        <begin position="220"/>
        <end position="230"/>
    </location>
</feature>
<evidence type="ECO:0000313" key="2">
    <source>
        <dbReference type="EMBL" id="ADM08494.1"/>
    </source>
</evidence>
<dbReference type="HOGENOM" id="CLU_075662_2_1_5"/>
<dbReference type="EMBL" id="CP002156">
    <property type="protein sequence ID" value="ADM08494.1"/>
    <property type="molecule type" value="Genomic_DNA"/>
</dbReference>
<organism evidence="2 3">
    <name type="scientific">Parvularcula bermudensis (strain ATCC BAA-594 / HTCC2503 / KCTC 12087)</name>
    <dbReference type="NCBI Taxonomy" id="314260"/>
    <lineage>
        <taxon>Bacteria</taxon>
        <taxon>Pseudomonadati</taxon>
        <taxon>Pseudomonadota</taxon>
        <taxon>Alphaproteobacteria</taxon>
        <taxon>Parvularculales</taxon>
        <taxon>Parvularculaceae</taxon>
        <taxon>Parvularcula</taxon>
    </lineage>
</organism>
<dbReference type="AlphaFoldDB" id="E0TC61"/>
<dbReference type="Pfam" id="PF09837">
    <property type="entry name" value="DUF2064"/>
    <property type="match status" value="1"/>
</dbReference>
<dbReference type="Gene3D" id="3.90.550.10">
    <property type="entry name" value="Spore Coat Polysaccharide Biosynthesis Protein SpsA, Chain A"/>
    <property type="match status" value="1"/>
</dbReference>
<feature type="region of interest" description="Disordered" evidence="1">
    <location>
        <begin position="190"/>
        <end position="230"/>
    </location>
</feature>
<sequence>MAKPPLIGRVKTRLARDIGAVSAVGFYRWSVHRLLTRLARPRQWRLVLAVNERAARRYACWPAGTVERCAQGRGNLGDRIGHVCAQFGAAPCVVIGTDSPQIDPWLIERAFAALGGHDAVFGPAEDGGYWAIGVNHGAALPDLSAVRWSTPKALEDSLAAFRAQARIATLPTLVDVDDAASYRQLVQQYGPLRHGPMPPQAREAGRGLRGEKAAFSGRSKTNHRRSRRYR</sequence>
<dbReference type="STRING" id="314260.PB2503_02077"/>
<name>E0TC61_PARBH</name>
<dbReference type="Proteomes" id="UP000001302">
    <property type="component" value="Chromosome"/>
</dbReference>
<feature type="compositionally biased region" description="Basic and acidic residues" evidence="1">
    <location>
        <begin position="203"/>
        <end position="212"/>
    </location>
</feature>
<dbReference type="PANTHER" id="PTHR36529">
    <property type="entry name" value="SLL1095 PROTEIN"/>
    <property type="match status" value="1"/>
</dbReference>
<evidence type="ECO:0000256" key="1">
    <source>
        <dbReference type="SAM" id="MobiDB-lite"/>
    </source>
</evidence>
<reference evidence="2 3" key="2">
    <citation type="journal article" date="2011" name="J. Bacteriol.">
        <title>Complete genome sequence of strain HTCC2503T of Parvularcula bermudensis, the type species of the order "Parvularculales" in the class Alphaproteobacteria.</title>
        <authorList>
            <person name="Oh H.M."/>
            <person name="Kang I."/>
            <person name="Vergin K.L."/>
            <person name="Kang D."/>
            <person name="Rhee K.H."/>
            <person name="Giovannoni S.J."/>
            <person name="Cho J.C."/>
        </authorList>
    </citation>
    <scope>NUCLEOTIDE SEQUENCE [LARGE SCALE GENOMIC DNA]</scope>
    <source>
        <strain evidence="3">ATCC BAA-594 / HTCC2503 / KCTC 12087</strain>
    </source>
</reference>
<evidence type="ECO:0008006" key="4">
    <source>
        <dbReference type="Google" id="ProtNLM"/>
    </source>
</evidence>
<dbReference type="InterPro" id="IPR018641">
    <property type="entry name" value="Trfase_1_rSAM/seldom-assoc"/>
</dbReference>
<dbReference type="SUPFAM" id="SSF53448">
    <property type="entry name" value="Nucleotide-diphospho-sugar transferases"/>
    <property type="match status" value="1"/>
</dbReference>
<evidence type="ECO:0000313" key="3">
    <source>
        <dbReference type="Proteomes" id="UP000001302"/>
    </source>
</evidence>
<accession>E0TC61</accession>
<dbReference type="eggNOG" id="COG3222">
    <property type="taxonomic scope" value="Bacteria"/>
</dbReference>